<reference evidence="2 4" key="1">
    <citation type="journal article" date="2021" name="Mol. Ecol.">
        <title>Polar bear-adapted Ursidibacter maritimus are remarkably conserved after generations in captivity.</title>
        <authorList>
            <person name="Espinosa-Gongora C."/>
            <person name="Hansen M.J."/>
            <person name="Bertelsen M.F."/>
            <person name="Bojesen A.M."/>
        </authorList>
    </citation>
    <scope>NUCLEOTIDE SEQUENCE</scope>
    <source>
        <strain evidence="2">Pb43105x</strain>
        <strain evidence="1 4">Pb43106</strain>
    </source>
</reference>
<accession>A0A949T434</accession>
<evidence type="ECO:0000313" key="1">
    <source>
        <dbReference type="EMBL" id="MBV6531257.1"/>
    </source>
</evidence>
<dbReference type="Proteomes" id="UP000732858">
    <property type="component" value="Unassembled WGS sequence"/>
</dbReference>
<evidence type="ECO:0000313" key="2">
    <source>
        <dbReference type="EMBL" id="MBV6546410.1"/>
    </source>
</evidence>
<dbReference type="RefSeq" id="WP_157403307.1">
    <property type="nucleotide sequence ID" value="NZ_JABULY010000001.1"/>
</dbReference>
<evidence type="ECO:0000313" key="3">
    <source>
        <dbReference type="Proteomes" id="UP000732858"/>
    </source>
</evidence>
<dbReference type="OrthoDB" id="5678344at2"/>
<organism evidence="2 3">
    <name type="scientific">Ursidibacter maritimus</name>
    <dbReference type="NCBI Taxonomy" id="1331689"/>
    <lineage>
        <taxon>Bacteria</taxon>
        <taxon>Pseudomonadati</taxon>
        <taxon>Pseudomonadota</taxon>
        <taxon>Gammaproteobacteria</taxon>
        <taxon>Pasteurellales</taxon>
        <taxon>Pasteurellaceae</taxon>
        <taxon>Ursidibacter</taxon>
    </lineage>
</organism>
<dbReference type="EMBL" id="JABUMC010000005">
    <property type="protein sequence ID" value="MBV6546410.1"/>
    <property type="molecule type" value="Genomic_DNA"/>
</dbReference>
<sequence length="71" mass="8034">MTKQNNGWISVEYELPNTVPHEYYGELSDEILLYGIDDSGSKSHIFIGFMIDGNTFYSIEYGRCKADIGSC</sequence>
<comment type="caution">
    <text evidence="2">The sequence shown here is derived from an EMBL/GenBank/DDBJ whole genome shotgun (WGS) entry which is preliminary data.</text>
</comment>
<proteinExistence type="predicted"/>
<evidence type="ECO:0000313" key="4">
    <source>
        <dbReference type="Proteomes" id="UP001196379"/>
    </source>
</evidence>
<protein>
    <submittedName>
        <fullName evidence="2">Uncharacterized protein</fullName>
    </submittedName>
</protein>
<keyword evidence="4" id="KW-1185">Reference proteome</keyword>
<name>A0A949T434_9PAST</name>
<dbReference type="AlphaFoldDB" id="A0A949T434"/>
<dbReference type="EMBL" id="JABULY010000001">
    <property type="protein sequence ID" value="MBV6531257.1"/>
    <property type="molecule type" value="Genomic_DNA"/>
</dbReference>
<dbReference type="Proteomes" id="UP001196379">
    <property type="component" value="Unassembled WGS sequence"/>
</dbReference>
<gene>
    <name evidence="1" type="ORF">HT657_03705</name>
    <name evidence="2" type="ORF">HT672_03760</name>
</gene>
<dbReference type="GeneID" id="65549192"/>